<dbReference type="Proteomes" id="UP000190989">
    <property type="component" value="Unassembled WGS sequence"/>
</dbReference>
<dbReference type="EMBL" id="FVZE01000005">
    <property type="protein sequence ID" value="SLK05682.1"/>
    <property type="molecule type" value="Genomic_DNA"/>
</dbReference>
<dbReference type="RefSeq" id="WP_054945633.1">
    <property type="nucleotide sequence ID" value="NZ_FVZE01000005.1"/>
</dbReference>
<dbReference type="AlphaFoldDB" id="A0A1U6ICD0"/>
<proteinExistence type="predicted"/>
<organism evidence="2 3">
    <name type="scientific">Novosphingobium mathurense</name>
    <dbReference type="NCBI Taxonomy" id="428990"/>
    <lineage>
        <taxon>Bacteria</taxon>
        <taxon>Pseudomonadati</taxon>
        <taxon>Pseudomonadota</taxon>
        <taxon>Alphaproteobacteria</taxon>
        <taxon>Sphingomonadales</taxon>
        <taxon>Sphingomonadaceae</taxon>
        <taxon>Novosphingobium</taxon>
    </lineage>
</organism>
<sequence>MFKTVFTAAAVLLAVPAAAHAEDARNFSHEGVDYAYTAEQKGDVTVIKGTASGGVPFRLYVSGDRVTGTYNYRNVNFKVTDADQALAKFK</sequence>
<reference evidence="3" key="1">
    <citation type="submission" date="2017-02" db="EMBL/GenBank/DDBJ databases">
        <authorList>
            <person name="Varghese N."/>
            <person name="Submissions S."/>
        </authorList>
    </citation>
    <scope>NUCLEOTIDE SEQUENCE [LARGE SCALE GENOMIC DNA]</scope>
    <source>
        <strain evidence="3">SM117</strain>
    </source>
</reference>
<evidence type="ECO:0008006" key="4">
    <source>
        <dbReference type="Google" id="ProtNLM"/>
    </source>
</evidence>
<keyword evidence="3" id="KW-1185">Reference proteome</keyword>
<evidence type="ECO:0000256" key="1">
    <source>
        <dbReference type="SAM" id="SignalP"/>
    </source>
</evidence>
<evidence type="ECO:0000313" key="3">
    <source>
        <dbReference type="Proteomes" id="UP000190989"/>
    </source>
</evidence>
<accession>A0A1U6ICD0</accession>
<evidence type="ECO:0000313" key="2">
    <source>
        <dbReference type="EMBL" id="SLK05682.1"/>
    </source>
</evidence>
<gene>
    <name evidence="2" type="ORF">SAMN06295987_105221</name>
</gene>
<keyword evidence="1" id="KW-0732">Signal</keyword>
<name>A0A1U6ICD0_9SPHN</name>
<feature type="chain" id="PRO_5010563039" description="Peptidase propeptide and YPEB domain-containing protein" evidence="1">
    <location>
        <begin position="22"/>
        <end position="90"/>
    </location>
</feature>
<feature type="signal peptide" evidence="1">
    <location>
        <begin position="1"/>
        <end position="21"/>
    </location>
</feature>
<protein>
    <recommendedName>
        <fullName evidence="4">Peptidase propeptide and YPEB domain-containing protein</fullName>
    </recommendedName>
</protein>